<dbReference type="PANTHER" id="PTHR42928:SF5">
    <property type="entry name" value="BLR1237 PROTEIN"/>
    <property type="match status" value="1"/>
</dbReference>
<gene>
    <name evidence="3" type="ORF">HQN59_10005</name>
</gene>
<evidence type="ECO:0000256" key="2">
    <source>
        <dbReference type="SAM" id="SignalP"/>
    </source>
</evidence>
<dbReference type="InterPro" id="IPR042100">
    <property type="entry name" value="Bug_dom1"/>
</dbReference>
<organism evidence="3 4">
    <name type="scientific">Piscinibacter koreensis</name>
    <dbReference type="NCBI Taxonomy" id="2742824"/>
    <lineage>
        <taxon>Bacteria</taxon>
        <taxon>Pseudomonadati</taxon>
        <taxon>Pseudomonadota</taxon>
        <taxon>Betaproteobacteria</taxon>
        <taxon>Burkholderiales</taxon>
        <taxon>Sphaerotilaceae</taxon>
        <taxon>Piscinibacter</taxon>
    </lineage>
</organism>
<sequence length="322" mass="33055">MALSRRSLLTAAALLALAAGPAAAQRYPTKPIRLVVNFAAGGTSDVMARALAKPLSTALGQQIIIENKTGALGAIGAAEVARAAPDGYTLLLTTQGSLTEIPVLSPQTPYDPRTAFAPVTMIGESPLVLFAHPSFPASDMKSFVAYAKSQPQGVDLSVTGSSVKLGAYALAGAAGIRISQIPYAGQGPALTAALGGHTPLALNTSSTTLMQHVQAGRLKLLGVGTPGPYKLLPGVAPIAETLPGYTASAWWGVFAPAGTPPDVVDRLYQAFKRALAEPGIDELFVANGVSQVTTTPAELGAIVAKGIEQTRALVKQHHIPQE</sequence>
<keyword evidence="2" id="KW-0732">Signal</keyword>
<feature type="signal peptide" evidence="2">
    <location>
        <begin position="1"/>
        <end position="24"/>
    </location>
</feature>
<dbReference type="Gene3D" id="3.40.190.150">
    <property type="entry name" value="Bordetella uptake gene, domain 1"/>
    <property type="match status" value="1"/>
</dbReference>
<evidence type="ECO:0000313" key="3">
    <source>
        <dbReference type="EMBL" id="NUZ06095.1"/>
    </source>
</evidence>
<dbReference type="RefSeq" id="WP_176068746.1">
    <property type="nucleotide sequence ID" value="NZ_JABWMJ010000004.1"/>
</dbReference>
<reference evidence="3 4" key="1">
    <citation type="submission" date="2020-06" db="EMBL/GenBank/DDBJ databases">
        <title>Schlegella sp. ID0723 isolated from air conditioner.</title>
        <authorList>
            <person name="Kim D.Y."/>
            <person name="Kim D.-U."/>
        </authorList>
    </citation>
    <scope>NUCLEOTIDE SEQUENCE [LARGE SCALE GENOMIC DNA]</scope>
    <source>
        <strain evidence="3 4">ID0723</strain>
    </source>
</reference>
<dbReference type="InterPro" id="IPR005064">
    <property type="entry name" value="BUG"/>
</dbReference>
<evidence type="ECO:0000313" key="4">
    <source>
        <dbReference type="Proteomes" id="UP000529637"/>
    </source>
</evidence>
<dbReference type="PROSITE" id="PS51318">
    <property type="entry name" value="TAT"/>
    <property type="match status" value="1"/>
</dbReference>
<feature type="chain" id="PRO_5030695868" evidence="2">
    <location>
        <begin position="25"/>
        <end position="322"/>
    </location>
</feature>
<dbReference type="PIRSF" id="PIRSF017082">
    <property type="entry name" value="YflP"/>
    <property type="match status" value="1"/>
</dbReference>
<dbReference type="Proteomes" id="UP000529637">
    <property type="component" value="Unassembled WGS sequence"/>
</dbReference>
<comment type="similarity">
    <text evidence="1">Belongs to the UPF0065 (bug) family.</text>
</comment>
<protein>
    <submittedName>
        <fullName evidence="3">Tripartite tricarboxylate transporter substrate binding protein</fullName>
    </submittedName>
</protein>
<dbReference type="PANTHER" id="PTHR42928">
    <property type="entry name" value="TRICARBOXYLATE-BINDING PROTEIN"/>
    <property type="match status" value="1"/>
</dbReference>
<keyword evidence="4" id="KW-1185">Reference proteome</keyword>
<dbReference type="Gene3D" id="3.40.190.10">
    <property type="entry name" value="Periplasmic binding protein-like II"/>
    <property type="match status" value="1"/>
</dbReference>
<comment type="caution">
    <text evidence="3">The sequence shown here is derived from an EMBL/GenBank/DDBJ whole genome shotgun (WGS) entry which is preliminary data.</text>
</comment>
<name>A0A7Y6TWH9_9BURK</name>
<evidence type="ECO:0000256" key="1">
    <source>
        <dbReference type="ARBA" id="ARBA00006987"/>
    </source>
</evidence>
<dbReference type="AlphaFoldDB" id="A0A7Y6TWH9"/>
<dbReference type="EMBL" id="JABWMJ010000004">
    <property type="protein sequence ID" value="NUZ06095.1"/>
    <property type="molecule type" value="Genomic_DNA"/>
</dbReference>
<dbReference type="InterPro" id="IPR006311">
    <property type="entry name" value="TAT_signal"/>
</dbReference>
<proteinExistence type="inferred from homology"/>
<accession>A0A7Y6TWH9</accession>
<dbReference type="Pfam" id="PF03401">
    <property type="entry name" value="TctC"/>
    <property type="match status" value="1"/>
</dbReference>